<evidence type="ECO:0000313" key="2">
    <source>
        <dbReference type="Proteomes" id="UP000054783"/>
    </source>
</evidence>
<dbReference type="AlphaFoldDB" id="A0A0V0Z3K2"/>
<organism evidence="1 2">
    <name type="scientific">Trichinella patagoniensis</name>
    <dbReference type="NCBI Taxonomy" id="990121"/>
    <lineage>
        <taxon>Eukaryota</taxon>
        <taxon>Metazoa</taxon>
        <taxon>Ecdysozoa</taxon>
        <taxon>Nematoda</taxon>
        <taxon>Enoplea</taxon>
        <taxon>Dorylaimia</taxon>
        <taxon>Trichinellida</taxon>
        <taxon>Trichinellidae</taxon>
        <taxon>Trichinella</taxon>
    </lineage>
</organism>
<protein>
    <submittedName>
        <fullName evidence="1">Uncharacterized protein</fullName>
    </submittedName>
</protein>
<evidence type="ECO:0000313" key="1">
    <source>
        <dbReference type="EMBL" id="KRY07111.1"/>
    </source>
</evidence>
<name>A0A0V0Z3K2_9BILA</name>
<reference evidence="1 2" key="1">
    <citation type="submission" date="2015-01" db="EMBL/GenBank/DDBJ databases">
        <title>Evolution of Trichinella species and genotypes.</title>
        <authorList>
            <person name="Korhonen P.K."/>
            <person name="Edoardo P."/>
            <person name="Giuseppe L.R."/>
            <person name="Gasser R.B."/>
        </authorList>
    </citation>
    <scope>NUCLEOTIDE SEQUENCE [LARGE SCALE GENOMIC DNA]</scope>
    <source>
        <strain evidence="1">ISS2496</strain>
    </source>
</reference>
<gene>
    <name evidence="1" type="ORF">T12_11198</name>
</gene>
<sequence>MEYGSRYHLFHNNAIAICIIGTICSPPRYPLVRTVTLIPWLSKTQPYCKVKTFIFHIDKMKASIDSAQLVWKKWPLNLEYCLSYYMGMIATFF</sequence>
<proteinExistence type="predicted"/>
<dbReference type="EMBL" id="JYDQ01000550">
    <property type="protein sequence ID" value="KRY07111.1"/>
    <property type="molecule type" value="Genomic_DNA"/>
</dbReference>
<accession>A0A0V0Z3K2</accession>
<dbReference type="Proteomes" id="UP000054783">
    <property type="component" value="Unassembled WGS sequence"/>
</dbReference>
<comment type="caution">
    <text evidence="1">The sequence shown here is derived from an EMBL/GenBank/DDBJ whole genome shotgun (WGS) entry which is preliminary data.</text>
</comment>
<keyword evidence="2" id="KW-1185">Reference proteome</keyword>